<feature type="transmembrane region" description="Helical" evidence="7">
    <location>
        <begin position="12"/>
        <end position="30"/>
    </location>
</feature>
<sequence length="271" mass="28988">MRSARGAALLRHLILGGFSAVIAMPLLWVLRVSLTDKATAYRLPPEIGEIGLQNYVEVFTAFDFTRWFGNSVTVAVLATLVSLPAAAMMAYAAARFRTGGWPLMLGVLASQMIPPIVLVLPMFLVFTTLVPVPGLVAITIAHVAINLPFMAWIMASFFDADTRMLEEAARCDGATRWQAFTRITVPVAMPGIIAAGLLGFILSWNEFLYALLLGNHSSQTLAVGLASLETHAGVNIAPLAAATLLALAPVLLLLPFLQTYLVKGLSLGALK</sequence>
<dbReference type="EMBL" id="QKZL01000021">
    <property type="protein sequence ID" value="PZX12882.1"/>
    <property type="molecule type" value="Genomic_DNA"/>
</dbReference>
<dbReference type="InterPro" id="IPR000515">
    <property type="entry name" value="MetI-like"/>
</dbReference>
<dbReference type="PROSITE" id="PS50928">
    <property type="entry name" value="ABC_TM1"/>
    <property type="match status" value="1"/>
</dbReference>
<accession>A0A2W7NNN5</accession>
<evidence type="ECO:0000256" key="7">
    <source>
        <dbReference type="RuleBase" id="RU363032"/>
    </source>
</evidence>
<evidence type="ECO:0000259" key="8">
    <source>
        <dbReference type="PROSITE" id="PS50928"/>
    </source>
</evidence>
<proteinExistence type="inferred from homology"/>
<keyword evidence="10" id="KW-1185">Reference proteome</keyword>
<feature type="domain" description="ABC transmembrane type-1" evidence="8">
    <location>
        <begin position="68"/>
        <end position="257"/>
    </location>
</feature>
<feature type="transmembrane region" description="Helical" evidence="7">
    <location>
        <begin position="132"/>
        <end position="158"/>
    </location>
</feature>
<keyword evidence="5 7" id="KW-1133">Transmembrane helix</keyword>
<evidence type="ECO:0000256" key="6">
    <source>
        <dbReference type="ARBA" id="ARBA00023136"/>
    </source>
</evidence>
<reference evidence="9 10" key="1">
    <citation type="submission" date="2018-06" db="EMBL/GenBank/DDBJ databases">
        <title>Genomic Encyclopedia of Archaeal and Bacterial Type Strains, Phase II (KMG-II): from individual species to whole genera.</title>
        <authorList>
            <person name="Goeker M."/>
        </authorList>
    </citation>
    <scope>NUCLEOTIDE SEQUENCE [LARGE SCALE GENOMIC DNA]</scope>
    <source>
        <strain evidence="9 10">DSM 22009</strain>
    </source>
</reference>
<dbReference type="Gene3D" id="1.10.3720.10">
    <property type="entry name" value="MetI-like"/>
    <property type="match status" value="1"/>
</dbReference>
<dbReference type="Pfam" id="PF00528">
    <property type="entry name" value="BPD_transp_1"/>
    <property type="match status" value="1"/>
</dbReference>
<name>A0A2W7NNN5_9RHOB</name>
<evidence type="ECO:0000256" key="3">
    <source>
        <dbReference type="ARBA" id="ARBA00022475"/>
    </source>
</evidence>
<dbReference type="CDD" id="cd06261">
    <property type="entry name" value="TM_PBP2"/>
    <property type="match status" value="1"/>
</dbReference>
<gene>
    <name evidence="9" type="ORF">LX81_03433</name>
</gene>
<comment type="similarity">
    <text evidence="7">Belongs to the binding-protein-dependent transport system permease family.</text>
</comment>
<dbReference type="AlphaFoldDB" id="A0A2W7NNN5"/>
<feature type="transmembrane region" description="Helical" evidence="7">
    <location>
        <begin position="236"/>
        <end position="257"/>
    </location>
</feature>
<evidence type="ECO:0000313" key="10">
    <source>
        <dbReference type="Proteomes" id="UP000248916"/>
    </source>
</evidence>
<keyword evidence="4 7" id="KW-0812">Transmembrane</keyword>
<comment type="subcellular location">
    <subcellularLocation>
        <location evidence="1 7">Cell membrane</location>
        <topology evidence="1 7">Multi-pass membrane protein</topology>
    </subcellularLocation>
</comment>
<dbReference type="PANTHER" id="PTHR32243">
    <property type="entry name" value="MALTOSE TRANSPORT SYSTEM PERMEASE-RELATED"/>
    <property type="match status" value="1"/>
</dbReference>
<comment type="caution">
    <text evidence="9">The sequence shown here is derived from an EMBL/GenBank/DDBJ whole genome shotgun (WGS) entry which is preliminary data.</text>
</comment>
<dbReference type="OrthoDB" id="9815445at2"/>
<evidence type="ECO:0000256" key="1">
    <source>
        <dbReference type="ARBA" id="ARBA00004651"/>
    </source>
</evidence>
<dbReference type="InterPro" id="IPR035906">
    <property type="entry name" value="MetI-like_sf"/>
</dbReference>
<evidence type="ECO:0000256" key="2">
    <source>
        <dbReference type="ARBA" id="ARBA00022448"/>
    </source>
</evidence>
<dbReference type="GO" id="GO:0055085">
    <property type="term" value="P:transmembrane transport"/>
    <property type="evidence" value="ECO:0007669"/>
    <property type="project" value="InterPro"/>
</dbReference>
<feature type="transmembrane region" description="Helical" evidence="7">
    <location>
        <begin position="103"/>
        <end position="126"/>
    </location>
</feature>
<organism evidence="9 10">
    <name type="scientific">Palleronia aestuarii</name>
    <dbReference type="NCBI Taxonomy" id="568105"/>
    <lineage>
        <taxon>Bacteria</taxon>
        <taxon>Pseudomonadati</taxon>
        <taxon>Pseudomonadota</taxon>
        <taxon>Alphaproteobacteria</taxon>
        <taxon>Rhodobacterales</taxon>
        <taxon>Roseobacteraceae</taxon>
        <taxon>Palleronia</taxon>
    </lineage>
</organism>
<keyword evidence="2 7" id="KW-0813">Transport</keyword>
<feature type="transmembrane region" description="Helical" evidence="7">
    <location>
        <begin position="67"/>
        <end position="91"/>
    </location>
</feature>
<feature type="transmembrane region" description="Helical" evidence="7">
    <location>
        <begin position="179"/>
        <end position="204"/>
    </location>
</feature>
<dbReference type="GO" id="GO:0005886">
    <property type="term" value="C:plasma membrane"/>
    <property type="evidence" value="ECO:0007669"/>
    <property type="project" value="UniProtKB-SubCell"/>
</dbReference>
<keyword evidence="3" id="KW-1003">Cell membrane</keyword>
<protein>
    <submittedName>
        <fullName evidence="9">Multiple sugar transport system permease protein</fullName>
    </submittedName>
</protein>
<evidence type="ECO:0000256" key="5">
    <source>
        <dbReference type="ARBA" id="ARBA00022989"/>
    </source>
</evidence>
<dbReference type="RefSeq" id="WP_111538488.1">
    <property type="nucleotide sequence ID" value="NZ_QKZL01000021.1"/>
</dbReference>
<dbReference type="SUPFAM" id="SSF161098">
    <property type="entry name" value="MetI-like"/>
    <property type="match status" value="1"/>
</dbReference>
<keyword evidence="9" id="KW-0762">Sugar transport</keyword>
<dbReference type="Proteomes" id="UP000248916">
    <property type="component" value="Unassembled WGS sequence"/>
</dbReference>
<dbReference type="InterPro" id="IPR050901">
    <property type="entry name" value="BP-dep_ABC_trans_perm"/>
</dbReference>
<evidence type="ECO:0000256" key="4">
    <source>
        <dbReference type="ARBA" id="ARBA00022692"/>
    </source>
</evidence>
<evidence type="ECO:0000313" key="9">
    <source>
        <dbReference type="EMBL" id="PZX12882.1"/>
    </source>
</evidence>
<dbReference type="PANTHER" id="PTHR32243:SF18">
    <property type="entry name" value="INNER MEMBRANE ABC TRANSPORTER PERMEASE PROTEIN YCJP"/>
    <property type="match status" value="1"/>
</dbReference>
<keyword evidence="6 7" id="KW-0472">Membrane</keyword>